<comment type="caution">
    <text evidence="2">The sequence shown here is derived from an EMBL/GenBank/DDBJ whole genome shotgun (WGS) entry which is preliminary data.</text>
</comment>
<feature type="transmembrane region" description="Helical" evidence="1">
    <location>
        <begin position="152"/>
        <end position="171"/>
    </location>
</feature>
<gene>
    <name evidence="2" type="primary">AVEN_213416_1</name>
    <name evidence="2" type="ORF">NPIL_699161</name>
</gene>
<name>A0A8X6NF17_NEPPI</name>
<organism evidence="2 3">
    <name type="scientific">Nephila pilipes</name>
    <name type="common">Giant wood spider</name>
    <name type="synonym">Nephila maculata</name>
    <dbReference type="NCBI Taxonomy" id="299642"/>
    <lineage>
        <taxon>Eukaryota</taxon>
        <taxon>Metazoa</taxon>
        <taxon>Ecdysozoa</taxon>
        <taxon>Arthropoda</taxon>
        <taxon>Chelicerata</taxon>
        <taxon>Arachnida</taxon>
        <taxon>Araneae</taxon>
        <taxon>Araneomorphae</taxon>
        <taxon>Entelegynae</taxon>
        <taxon>Araneoidea</taxon>
        <taxon>Nephilidae</taxon>
        <taxon>Nephila</taxon>
    </lineage>
</organism>
<feature type="transmembrane region" description="Helical" evidence="1">
    <location>
        <begin position="384"/>
        <end position="401"/>
    </location>
</feature>
<keyword evidence="1" id="KW-1133">Transmembrane helix</keyword>
<keyword evidence="1" id="KW-0472">Membrane</keyword>
<dbReference type="EMBL" id="BMAW01008787">
    <property type="protein sequence ID" value="GFT10281.1"/>
    <property type="molecule type" value="Genomic_DNA"/>
</dbReference>
<feature type="transmembrane region" description="Helical" evidence="1">
    <location>
        <begin position="276"/>
        <end position="294"/>
    </location>
</feature>
<protein>
    <submittedName>
        <fullName evidence="2">Uncharacterized protein</fullName>
    </submittedName>
</protein>
<dbReference type="OrthoDB" id="10355750at2759"/>
<dbReference type="AlphaFoldDB" id="A0A8X6NF17"/>
<sequence>MLKHNKGKIEETSNSTPTAFKIKICEDNAHKILDVKHLNSTYVQRKRRMPNLLHCFLYLFGLLQTPHNPKQKITLIILMSFMFLIMMDNLGTNVQVMYENSSVWDINSAFFICSILPFASWFAMRLKREHLTKVLQKLEDISSDTFKTKTNCLVIILCLMPLLHSILILATSKNNHYMLSTLYGYAAKEQWAQISILFLKSFFSFLAYPIFNNLIALLYCTLCMRCCVVIEQLTSEVWECPPKTFGASTQIRILTRKEKIDDILDRIQNYFSNSSFFIILANILSCFCILGALLKETPGERQINNIISYVFYSTNSFGSITGILWIAGGVPILLDKFKNEYFKKAHRKMLLTPLPEEPKLEKWLFDKPDFVFTGCDIFSYRRSSLLAVLGTLLTYTFLIISK</sequence>
<evidence type="ECO:0000256" key="1">
    <source>
        <dbReference type="SAM" id="Phobius"/>
    </source>
</evidence>
<evidence type="ECO:0000313" key="2">
    <source>
        <dbReference type="EMBL" id="GFT10281.1"/>
    </source>
</evidence>
<feature type="transmembrane region" description="Helical" evidence="1">
    <location>
        <begin position="103"/>
        <end position="123"/>
    </location>
</feature>
<feature type="transmembrane region" description="Helical" evidence="1">
    <location>
        <begin position="306"/>
        <end position="334"/>
    </location>
</feature>
<feature type="transmembrane region" description="Helical" evidence="1">
    <location>
        <begin position="73"/>
        <end position="91"/>
    </location>
</feature>
<reference evidence="2" key="1">
    <citation type="submission" date="2020-08" db="EMBL/GenBank/DDBJ databases">
        <title>Multicomponent nature underlies the extraordinary mechanical properties of spider dragline silk.</title>
        <authorList>
            <person name="Kono N."/>
            <person name="Nakamura H."/>
            <person name="Mori M."/>
            <person name="Yoshida Y."/>
            <person name="Ohtoshi R."/>
            <person name="Malay A.D."/>
            <person name="Moran D.A.P."/>
            <person name="Tomita M."/>
            <person name="Numata K."/>
            <person name="Arakawa K."/>
        </authorList>
    </citation>
    <scope>NUCLEOTIDE SEQUENCE</scope>
</reference>
<evidence type="ECO:0000313" key="3">
    <source>
        <dbReference type="Proteomes" id="UP000887013"/>
    </source>
</evidence>
<accession>A0A8X6NF17</accession>
<keyword evidence="3" id="KW-1185">Reference proteome</keyword>
<dbReference type="Proteomes" id="UP000887013">
    <property type="component" value="Unassembled WGS sequence"/>
</dbReference>
<feature type="transmembrane region" description="Helical" evidence="1">
    <location>
        <begin position="191"/>
        <end position="211"/>
    </location>
</feature>
<proteinExistence type="predicted"/>
<keyword evidence="1" id="KW-0812">Transmembrane</keyword>